<evidence type="ECO:0000313" key="9">
    <source>
        <dbReference type="Proteomes" id="UP000002714"/>
    </source>
</evidence>
<keyword evidence="6" id="KW-0472">Membrane</keyword>
<keyword evidence="3" id="KW-1134">Transmembrane beta strand</keyword>
<dbReference type="Proteomes" id="UP000002714">
    <property type="component" value="Chromosome"/>
</dbReference>
<dbReference type="STRING" id="326298.Suden_1834"/>
<sequence length="413" mass="44379">MRNAFVFLLLGSALVAGGYKIPETSLNSVALGAANVAHANGADAAYYNPANMAFMKDEAVIEGNLIYIGLSDVNFQGSYTSSLGTTSGYNIDSKRENFIIPSLHYVSQDISGVRLGVSLVSPAGLSKRWQDAPAVYSSEEFTLKTVELNPSVAFKVSENIGVALGLRAIYTDGIVKSTSPIASRDMSGDSIDFGYNLALSYKPTSELEFALTYRSKVDLTSKGSATLFYRDIANSFGGGVGATYSSSSSASVSVPVPALLNIAAAYTFLSKTTLEFVYERNYWSAYKELDFNYGSGVNPVTNIVFGTSIAKNFKDCDVFRFGVTQELNALKLMGGLVIDKSPVPNSTISFELPDSDSLSFSMGARYQINDKLNIGLAALYSVRENRRVSNASIDGEFSDANVLIVSSAIEYKF</sequence>
<evidence type="ECO:0000256" key="4">
    <source>
        <dbReference type="ARBA" id="ARBA00022692"/>
    </source>
</evidence>
<evidence type="ECO:0000256" key="1">
    <source>
        <dbReference type="ARBA" id="ARBA00004571"/>
    </source>
</evidence>
<dbReference type="GO" id="GO:0015483">
    <property type="term" value="F:long-chain fatty acid transporting porin activity"/>
    <property type="evidence" value="ECO:0007669"/>
    <property type="project" value="TreeGrafter"/>
</dbReference>
<dbReference type="AlphaFoldDB" id="Q30PH3"/>
<gene>
    <name evidence="8" type="ordered locus">Suden_1834</name>
</gene>
<dbReference type="GO" id="GO:0009279">
    <property type="term" value="C:cell outer membrane"/>
    <property type="evidence" value="ECO:0007669"/>
    <property type="project" value="UniProtKB-SubCell"/>
</dbReference>
<name>Q30PH3_SULDN</name>
<dbReference type="eggNOG" id="COG2067">
    <property type="taxonomic scope" value="Bacteria"/>
</dbReference>
<evidence type="ECO:0000256" key="5">
    <source>
        <dbReference type="ARBA" id="ARBA00022729"/>
    </source>
</evidence>
<organism evidence="8 9">
    <name type="scientific">Sulfurimonas denitrificans (strain ATCC 33889 / DSM 1251)</name>
    <name type="common">Thiomicrospira denitrificans (strain ATCC 33889 / DSM 1251)</name>
    <dbReference type="NCBI Taxonomy" id="326298"/>
    <lineage>
        <taxon>Bacteria</taxon>
        <taxon>Pseudomonadati</taxon>
        <taxon>Campylobacterota</taxon>
        <taxon>Epsilonproteobacteria</taxon>
        <taxon>Campylobacterales</taxon>
        <taxon>Sulfurimonadaceae</taxon>
        <taxon>Sulfurimonas</taxon>
    </lineage>
</organism>
<comment type="similarity">
    <text evidence="2">Belongs to the OmpP1/FadL family.</text>
</comment>
<dbReference type="OrthoDB" id="9542at2"/>
<dbReference type="PANTHER" id="PTHR35093">
    <property type="entry name" value="OUTER MEMBRANE PROTEIN NMB0088-RELATED"/>
    <property type="match status" value="1"/>
</dbReference>
<dbReference type="PANTHER" id="PTHR35093:SF8">
    <property type="entry name" value="OUTER MEMBRANE PROTEIN NMB0088-RELATED"/>
    <property type="match status" value="1"/>
</dbReference>
<proteinExistence type="inferred from homology"/>
<keyword evidence="4" id="KW-0812">Transmembrane</keyword>
<dbReference type="HOGENOM" id="CLU_035981_2_1_7"/>
<evidence type="ECO:0000256" key="7">
    <source>
        <dbReference type="ARBA" id="ARBA00023237"/>
    </source>
</evidence>
<comment type="subcellular location">
    <subcellularLocation>
        <location evidence="1">Cell outer membrane</location>
        <topology evidence="1">Multi-pass membrane protein</topology>
    </subcellularLocation>
</comment>
<keyword evidence="9" id="KW-1185">Reference proteome</keyword>
<reference evidence="8 9" key="1">
    <citation type="journal article" date="2008" name="Appl. Environ. Microbiol.">
        <title>Genome of the epsilonproteobacterial chemolithoautotroph Sulfurimonas denitrificans.</title>
        <authorList>
            <person name="Sievert S.M."/>
            <person name="Scott K.M."/>
            <person name="Klotz M.G."/>
            <person name="Chain P.S.G."/>
            <person name="Hauser L.J."/>
            <person name="Hemp J."/>
            <person name="Huegler M."/>
            <person name="Land M."/>
            <person name="Lapidus A."/>
            <person name="Larimer F.W."/>
            <person name="Lucas S."/>
            <person name="Malfatti S.A."/>
            <person name="Meyer F."/>
            <person name="Paulsen I.T."/>
            <person name="Ren Q."/>
            <person name="Simon J."/>
            <person name="Bailey K."/>
            <person name="Diaz E."/>
            <person name="Fitzpatrick K.A."/>
            <person name="Glover B."/>
            <person name="Gwatney N."/>
            <person name="Korajkic A."/>
            <person name="Long A."/>
            <person name="Mobberley J.M."/>
            <person name="Pantry S.N."/>
            <person name="Pazder G."/>
            <person name="Peterson S."/>
            <person name="Quintanilla J.D."/>
            <person name="Sprinkle R."/>
            <person name="Stephens J."/>
            <person name="Thomas P."/>
            <person name="Vaughn R."/>
            <person name="Weber M.J."/>
            <person name="Wooten L.L."/>
        </authorList>
    </citation>
    <scope>NUCLEOTIDE SEQUENCE [LARGE SCALE GENOMIC DNA]</scope>
    <source>
        <strain evidence="9">ATCC 33889 / DSM 1251</strain>
    </source>
</reference>
<evidence type="ECO:0000256" key="6">
    <source>
        <dbReference type="ARBA" id="ARBA00023136"/>
    </source>
</evidence>
<evidence type="ECO:0000256" key="3">
    <source>
        <dbReference type="ARBA" id="ARBA00022452"/>
    </source>
</evidence>
<accession>Q30PH3</accession>
<evidence type="ECO:0000313" key="8">
    <source>
        <dbReference type="EMBL" id="ABB45108.1"/>
    </source>
</evidence>
<keyword evidence="7" id="KW-0998">Cell outer membrane</keyword>
<evidence type="ECO:0000256" key="2">
    <source>
        <dbReference type="ARBA" id="ARBA00008163"/>
    </source>
</evidence>
<dbReference type="SUPFAM" id="SSF56935">
    <property type="entry name" value="Porins"/>
    <property type="match status" value="1"/>
</dbReference>
<keyword evidence="5" id="KW-0732">Signal</keyword>
<dbReference type="Pfam" id="PF03349">
    <property type="entry name" value="Toluene_X"/>
    <property type="match status" value="1"/>
</dbReference>
<dbReference type="RefSeq" id="WP_011373448.1">
    <property type="nucleotide sequence ID" value="NC_007575.1"/>
</dbReference>
<dbReference type="KEGG" id="tdn:Suden_1834"/>
<protein>
    <submittedName>
        <fullName evidence="8">Membrane protein</fullName>
    </submittedName>
</protein>
<dbReference type="EMBL" id="CP000153">
    <property type="protein sequence ID" value="ABB45108.1"/>
    <property type="molecule type" value="Genomic_DNA"/>
</dbReference>
<dbReference type="InterPro" id="IPR005017">
    <property type="entry name" value="OMPP1/FadL/TodX"/>
</dbReference>
<dbReference type="Gene3D" id="2.40.160.60">
    <property type="entry name" value="Outer membrane protein transport protein (OMPP1/FadL/TodX)"/>
    <property type="match status" value="1"/>
</dbReference>